<organism evidence="1 2">
    <name type="scientific">Chroococcidiopsis thermalis (strain PCC 7203)</name>
    <dbReference type="NCBI Taxonomy" id="251229"/>
    <lineage>
        <taxon>Bacteria</taxon>
        <taxon>Bacillati</taxon>
        <taxon>Cyanobacteriota</taxon>
        <taxon>Cyanophyceae</taxon>
        <taxon>Chroococcidiopsidales</taxon>
        <taxon>Chroococcidiopsidaceae</taxon>
        <taxon>Chroococcidiopsis</taxon>
    </lineage>
</organism>
<dbReference type="EMBL" id="CP003598">
    <property type="protein sequence ID" value="AFY91246.1"/>
    <property type="molecule type" value="Genomic_DNA"/>
</dbReference>
<evidence type="ECO:0000313" key="2">
    <source>
        <dbReference type="Proteomes" id="UP000010384"/>
    </source>
</evidence>
<dbReference type="CDD" id="cd02440">
    <property type="entry name" value="AdoMet_MTases"/>
    <property type="match status" value="1"/>
</dbReference>
<dbReference type="OrthoDB" id="32195at2"/>
<evidence type="ECO:0000313" key="1">
    <source>
        <dbReference type="EMBL" id="AFY91246.1"/>
    </source>
</evidence>
<dbReference type="AlphaFoldDB" id="K9U9Z9"/>
<dbReference type="KEGG" id="cthe:Chro_5911"/>
<dbReference type="PRINTS" id="PR00507">
    <property type="entry name" value="N12N6MTFRASE"/>
</dbReference>
<reference evidence="1 2" key="1">
    <citation type="submission" date="2012-06" db="EMBL/GenBank/DDBJ databases">
        <title>Finished plasmid 1 of genome of Chroococcidiopsis thermalis PCC 7203.</title>
        <authorList>
            <consortium name="US DOE Joint Genome Institute"/>
            <person name="Gugger M."/>
            <person name="Coursin T."/>
            <person name="Rippka R."/>
            <person name="Tandeau De Marsac N."/>
            <person name="Huntemann M."/>
            <person name="Wei C.-L."/>
            <person name="Han J."/>
            <person name="Detter J.C."/>
            <person name="Han C."/>
            <person name="Tapia R."/>
            <person name="Davenport K."/>
            <person name="Daligault H."/>
            <person name="Erkkila T."/>
            <person name="Gu W."/>
            <person name="Munk A.C.C."/>
            <person name="Teshima H."/>
            <person name="Xu Y."/>
            <person name="Chain P."/>
            <person name="Chen A."/>
            <person name="Krypides N."/>
            <person name="Mavromatis K."/>
            <person name="Markowitz V."/>
            <person name="Szeto E."/>
            <person name="Ivanova N."/>
            <person name="Mikhailova N."/>
            <person name="Ovchinnikova G."/>
            <person name="Pagani I."/>
            <person name="Pati A."/>
            <person name="Goodwin L."/>
            <person name="Peters L."/>
            <person name="Pitluck S."/>
            <person name="Woyke T."/>
            <person name="Kerfeld C."/>
        </authorList>
    </citation>
    <scope>NUCLEOTIDE SEQUENCE [LARGE SCALE GENOMIC DNA]</scope>
    <source>
        <strain evidence="1 2">PCC 7203</strain>
        <plasmid evidence="1 2">pCHRO.01</plasmid>
    </source>
</reference>
<geneLocation type="plasmid" evidence="1 2">
    <name>pCHRO.01</name>
</geneLocation>
<sequence>MDLLNLPIAITDSILNRKDVFPSPPWVVEILIENANITPDCLCLEPSAGAGNLALELQNLGAMVEVIEPIPELQLVLTLQNLLVIGSDFLTTPSLEGKYDRIIQNPPFSLQVSHTIKAYRCLKPGGRLVSLCSSSPWQHNSNLDKYFRNWLKTVGAQAIDLPYGLFVNSVRYTDVACHLIIIEKAN</sequence>
<dbReference type="Gene3D" id="3.40.50.150">
    <property type="entry name" value="Vaccinia Virus protein VP39"/>
    <property type="match status" value="1"/>
</dbReference>
<protein>
    <submittedName>
        <fullName evidence="1">Uncharacterized protein</fullName>
    </submittedName>
</protein>
<dbReference type="InParanoid" id="K9U9Z9"/>
<dbReference type="HOGENOM" id="CLU_124859_0_0_3"/>
<name>K9U9Z9_CHRTP</name>
<keyword evidence="1" id="KW-0614">Plasmid</keyword>
<gene>
    <name evidence="1" type="ORF">Chro_5911</name>
</gene>
<dbReference type="GO" id="GO:0003676">
    <property type="term" value="F:nucleic acid binding"/>
    <property type="evidence" value="ECO:0007669"/>
    <property type="project" value="InterPro"/>
</dbReference>
<proteinExistence type="predicted"/>
<dbReference type="GO" id="GO:0008168">
    <property type="term" value="F:methyltransferase activity"/>
    <property type="evidence" value="ECO:0007669"/>
    <property type="project" value="InterPro"/>
</dbReference>
<keyword evidence="2" id="KW-1185">Reference proteome</keyword>
<dbReference type="RefSeq" id="WP_015163183.1">
    <property type="nucleotide sequence ID" value="NC_019699.1"/>
</dbReference>
<dbReference type="Proteomes" id="UP000010384">
    <property type="component" value="Plasmid pCHRO.01"/>
</dbReference>
<dbReference type="SUPFAM" id="SSF53335">
    <property type="entry name" value="S-adenosyl-L-methionine-dependent methyltransferases"/>
    <property type="match status" value="1"/>
</dbReference>
<dbReference type="InterPro" id="IPR002052">
    <property type="entry name" value="DNA_methylase_N6_adenine_CS"/>
</dbReference>
<dbReference type="PROSITE" id="PS00092">
    <property type="entry name" value="N6_MTASE"/>
    <property type="match status" value="1"/>
</dbReference>
<dbReference type="GO" id="GO:0032259">
    <property type="term" value="P:methylation"/>
    <property type="evidence" value="ECO:0007669"/>
    <property type="project" value="InterPro"/>
</dbReference>
<dbReference type="InterPro" id="IPR029063">
    <property type="entry name" value="SAM-dependent_MTases_sf"/>
</dbReference>
<accession>K9U9Z9</accession>